<dbReference type="KEGG" id="lji:ELX58_06075"/>
<evidence type="ECO:0000256" key="1">
    <source>
        <dbReference type="ARBA" id="ARBA00001933"/>
    </source>
</evidence>
<dbReference type="InterPro" id="IPR015421">
    <property type="entry name" value="PyrdxlP-dep_Trfase_major"/>
</dbReference>
<evidence type="ECO:0000256" key="5">
    <source>
        <dbReference type="ARBA" id="ARBA00022898"/>
    </source>
</evidence>
<evidence type="ECO:0000313" key="9">
    <source>
        <dbReference type="Proteomes" id="UP000294321"/>
    </source>
</evidence>
<dbReference type="InterPro" id="IPR015424">
    <property type="entry name" value="PyrdxlP-dep_Trfase"/>
</dbReference>
<feature type="domain" description="Aminotransferase class I/classII large" evidence="7">
    <location>
        <begin position="31"/>
        <end position="380"/>
    </location>
</feature>
<sequence length="389" mass="42874">MDMSNQMSTFVQNIKPNEILSFNQKISGIPNLIKLTLGEPDFNTPDHIKQAGIKAIKDNESHYTNPRGILPLRQAISKFLKDKYGLHYNPKSQIVVTSGVTESIRAVFSAILNPGDEVIIPTPIFSIYTPNVICDGGKPVIVNVSNDNYLLTPQRLEATLKAHPKTKALVLNFPNNPVGNTYTKAQLEALANVIKKHHIFCICDEIYSELTYNQPHTSMGTLLPDQAIVMNGVSKTFAMTGWRVGFVCGPTNVITGVNNLHVLDVTSVTTCAQYAALEAFKNGYDDGPKMRKVYKKRRDILRAGLSKAGFTSPEPSGAFYIFAKIPSQFTQDSFKFAYQLAKEAHVGTIPGNAFGPGGDGHIRISYAASTDNIKEAVRRIQKFVKTHKD</sequence>
<reference evidence="9" key="1">
    <citation type="submission" date="2018-12" db="EMBL/GenBank/DDBJ databases">
        <title>A new species of lactobacillus.</title>
        <authorList>
            <person name="Jian Y."/>
            <person name="Xin L."/>
            <person name="Hong Z.J."/>
            <person name="Ming L.Z."/>
            <person name="Hong X.Z."/>
        </authorList>
    </citation>
    <scope>NUCLEOTIDE SEQUENCE [LARGE SCALE GENOMIC DNA]</scope>
    <source>
        <strain evidence="9">HSLZ-75</strain>
    </source>
</reference>
<dbReference type="Proteomes" id="UP000294321">
    <property type="component" value="Chromosome"/>
</dbReference>
<dbReference type="FunFam" id="3.40.640.10:FF:000033">
    <property type="entry name" value="Aspartate aminotransferase"/>
    <property type="match status" value="1"/>
</dbReference>
<dbReference type="Pfam" id="PF00155">
    <property type="entry name" value="Aminotran_1_2"/>
    <property type="match status" value="1"/>
</dbReference>
<protein>
    <recommendedName>
        <fullName evidence="6">Aminotransferase</fullName>
        <ecNumber evidence="6">2.6.1.-</ecNumber>
    </recommendedName>
</protein>
<dbReference type="Gene3D" id="3.40.640.10">
    <property type="entry name" value="Type I PLP-dependent aspartate aminotransferase-like (Major domain)"/>
    <property type="match status" value="1"/>
</dbReference>
<dbReference type="InterPro" id="IPR015422">
    <property type="entry name" value="PyrdxlP-dep_Trfase_small"/>
</dbReference>
<dbReference type="InterPro" id="IPR050596">
    <property type="entry name" value="AspAT/PAT-like"/>
</dbReference>
<dbReference type="CDD" id="cd00609">
    <property type="entry name" value="AAT_like"/>
    <property type="match status" value="1"/>
</dbReference>
<comment type="similarity">
    <text evidence="2 6">Belongs to the class-I pyridoxal-phosphate-dependent aminotransferase family.</text>
</comment>
<organism evidence="8 9">
    <name type="scientific">Acetilactobacillus jinshanensis</name>
    <dbReference type="NCBI Taxonomy" id="1720083"/>
    <lineage>
        <taxon>Bacteria</taxon>
        <taxon>Bacillati</taxon>
        <taxon>Bacillota</taxon>
        <taxon>Bacilli</taxon>
        <taxon>Lactobacillales</taxon>
        <taxon>Lactobacillaceae</taxon>
        <taxon>Acetilactobacillus</taxon>
    </lineage>
</organism>
<evidence type="ECO:0000256" key="4">
    <source>
        <dbReference type="ARBA" id="ARBA00022679"/>
    </source>
</evidence>
<accession>A0A4P6ZLG4</accession>
<dbReference type="PANTHER" id="PTHR46383:SF4">
    <property type="entry name" value="AMINOTRANSFERASE"/>
    <property type="match status" value="1"/>
</dbReference>
<keyword evidence="5" id="KW-0663">Pyridoxal phosphate</keyword>
<evidence type="ECO:0000256" key="2">
    <source>
        <dbReference type="ARBA" id="ARBA00007441"/>
    </source>
</evidence>
<dbReference type="EC" id="2.6.1.-" evidence="6"/>
<dbReference type="Gene3D" id="3.90.1150.10">
    <property type="entry name" value="Aspartate Aminotransferase, domain 1"/>
    <property type="match status" value="1"/>
</dbReference>
<evidence type="ECO:0000256" key="3">
    <source>
        <dbReference type="ARBA" id="ARBA00022576"/>
    </source>
</evidence>
<dbReference type="GO" id="GO:0030170">
    <property type="term" value="F:pyridoxal phosphate binding"/>
    <property type="evidence" value="ECO:0007669"/>
    <property type="project" value="InterPro"/>
</dbReference>
<dbReference type="OrthoDB" id="9802328at2"/>
<proteinExistence type="inferred from homology"/>
<dbReference type="GO" id="GO:0006520">
    <property type="term" value="P:amino acid metabolic process"/>
    <property type="evidence" value="ECO:0007669"/>
    <property type="project" value="InterPro"/>
</dbReference>
<dbReference type="EMBL" id="CP034726">
    <property type="protein sequence ID" value="QBP18701.1"/>
    <property type="molecule type" value="Genomic_DNA"/>
</dbReference>
<keyword evidence="3 6" id="KW-0032">Aminotransferase</keyword>
<dbReference type="RefSeq" id="WP_133442259.1">
    <property type="nucleotide sequence ID" value="NZ_CP034726.1"/>
</dbReference>
<dbReference type="GO" id="GO:0008483">
    <property type="term" value="F:transaminase activity"/>
    <property type="evidence" value="ECO:0007669"/>
    <property type="project" value="UniProtKB-KW"/>
</dbReference>
<dbReference type="InterPro" id="IPR004839">
    <property type="entry name" value="Aminotransferase_I/II_large"/>
</dbReference>
<evidence type="ECO:0000313" key="8">
    <source>
        <dbReference type="EMBL" id="QBP18701.1"/>
    </source>
</evidence>
<dbReference type="SUPFAM" id="SSF53383">
    <property type="entry name" value="PLP-dependent transferases"/>
    <property type="match status" value="1"/>
</dbReference>
<evidence type="ECO:0000259" key="7">
    <source>
        <dbReference type="Pfam" id="PF00155"/>
    </source>
</evidence>
<dbReference type="AlphaFoldDB" id="A0A4P6ZLG4"/>
<name>A0A4P6ZLG4_9LACO</name>
<keyword evidence="4 6" id="KW-0808">Transferase</keyword>
<comment type="cofactor">
    <cofactor evidence="1 6">
        <name>pyridoxal 5'-phosphate</name>
        <dbReference type="ChEBI" id="CHEBI:597326"/>
    </cofactor>
</comment>
<evidence type="ECO:0000256" key="6">
    <source>
        <dbReference type="RuleBase" id="RU000481"/>
    </source>
</evidence>
<dbReference type="InterPro" id="IPR004838">
    <property type="entry name" value="NHTrfase_class1_PyrdxlP-BS"/>
</dbReference>
<keyword evidence="9" id="KW-1185">Reference proteome</keyword>
<gene>
    <name evidence="8" type="ORF">ELX58_06075</name>
</gene>
<dbReference type="PANTHER" id="PTHR46383">
    <property type="entry name" value="ASPARTATE AMINOTRANSFERASE"/>
    <property type="match status" value="1"/>
</dbReference>
<dbReference type="PROSITE" id="PS00105">
    <property type="entry name" value="AA_TRANSFER_CLASS_1"/>
    <property type="match status" value="1"/>
</dbReference>